<feature type="transmembrane region" description="Helical" evidence="7">
    <location>
        <begin position="152"/>
        <end position="173"/>
    </location>
</feature>
<dbReference type="AlphaFoldDB" id="A0A926NLS4"/>
<evidence type="ECO:0000256" key="6">
    <source>
        <dbReference type="ARBA" id="ARBA00023136"/>
    </source>
</evidence>
<proteinExistence type="inferred from homology"/>
<comment type="caution">
    <text evidence="9">The sequence shown here is derived from an EMBL/GenBank/DDBJ whole genome shotgun (WGS) entry which is preliminary data.</text>
</comment>
<keyword evidence="2 7" id="KW-0813">Transport</keyword>
<keyword evidence="4 7" id="KW-0812">Transmembrane</keyword>
<dbReference type="Gene3D" id="1.10.3720.10">
    <property type="entry name" value="MetI-like"/>
    <property type="match status" value="1"/>
</dbReference>
<comment type="similarity">
    <text evidence="7">Belongs to the binding-protein-dependent transport system permease family.</text>
</comment>
<feature type="domain" description="ABC transmembrane type-1" evidence="8">
    <location>
        <begin position="87"/>
        <end position="278"/>
    </location>
</feature>
<dbReference type="PROSITE" id="PS50928">
    <property type="entry name" value="ABC_TM1"/>
    <property type="match status" value="1"/>
</dbReference>
<sequence length="292" mass="32344">MYLSYLLVFNQEGGVNVKNYSVRQYGMFVIALVITAVFLFPIYWMITTSIKPIQDVFATPPMIFPETIQFDAYRKNIIEDQSILLYLKNSFIIAIGTSLLTLLLALPAAYAMARFKLKGSAVFLLILLVTQMIPGIMTAMPLFILFSKLDLLNSYAALIIGNTTLALPFAILIMRPFFLSVPKGLEDAAVIDGCNRFTAFVRVVLPLTKPTLLTVGTFSFLFAWGDLIFALTLATDEKIRPLTLGLTKFIGQYGTEWDGLMAVSTIAAAPIIILFIFLQKYIVSGITAGSEK</sequence>
<dbReference type="GO" id="GO:0005886">
    <property type="term" value="C:plasma membrane"/>
    <property type="evidence" value="ECO:0007669"/>
    <property type="project" value="UniProtKB-SubCell"/>
</dbReference>
<feature type="transmembrane region" description="Helical" evidence="7">
    <location>
        <begin position="259"/>
        <end position="278"/>
    </location>
</feature>
<evidence type="ECO:0000313" key="9">
    <source>
        <dbReference type="EMBL" id="MBD1383425.1"/>
    </source>
</evidence>
<evidence type="ECO:0000256" key="4">
    <source>
        <dbReference type="ARBA" id="ARBA00022692"/>
    </source>
</evidence>
<dbReference type="GO" id="GO:0055085">
    <property type="term" value="P:transmembrane transport"/>
    <property type="evidence" value="ECO:0007669"/>
    <property type="project" value="InterPro"/>
</dbReference>
<evidence type="ECO:0000256" key="2">
    <source>
        <dbReference type="ARBA" id="ARBA00022448"/>
    </source>
</evidence>
<dbReference type="InterPro" id="IPR000515">
    <property type="entry name" value="MetI-like"/>
</dbReference>
<dbReference type="PANTHER" id="PTHR32243">
    <property type="entry name" value="MALTOSE TRANSPORT SYSTEM PERMEASE-RELATED"/>
    <property type="match status" value="1"/>
</dbReference>
<evidence type="ECO:0000259" key="8">
    <source>
        <dbReference type="PROSITE" id="PS50928"/>
    </source>
</evidence>
<name>A0A926NLS4_9BACI</name>
<feature type="transmembrane region" description="Helical" evidence="7">
    <location>
        <begin position="25"/>
        <end position="46"/>
    </location>
</feature>
<dbReference type="Pfam" id="PF00528">
    <property type="entry name" value="BPD_transp_1"/>
    <property type="match status" value="1"/>
</dbReference>
<keyword evidence="10" id="KW-1185">Reference proteome</keyword>
<evidence type="ECO:0000313" key="10">
    <source>
        <dbReference type="Proteomes" id="UP000626844"/>
    </source>
</evidence>
<dbReference type="InterPro" id="IPR050901">
    <property type="entry name" value="BP-dep_ABC_trans_perm"/>
</dbReference>
<keyword evidence="5 7" id="KW-1133">Transmembrane helix</keyword>
<feature type="transmembrane region" description="Helical" evidence="7">
    <location>
        <begin position="122"/>
        <end position="146"/>
    </location>
</feature>
<evidence type="ECO:0000256" key="1">
    <source>
        <dbReference type="ARBA" id="ARBA00004651"/>
    </source>
</evidence>
<feature type="transmembrane region" description="Helical" evidence="7">
    <location>
        <begin position="91"/>
        <end position="110"/>
    </location>
</feature>
<evidence type="ECO:0000256" key="7">
    <source>
        <dbReference type="RuleBase" id="RU363032"/>
    </source>
</evidence>
<dbReference type="EMBL" id="JACXAI010000054">
    <property type="protein sequence ID" value="MBD1383425.1"/>
    <property type="molecule type" value="Genomic_DNA"/>
</dbReference>
<protein>
    <submittedName>
        <fullName evidence="9">Carbohydrate ABC transporter permease</fullName>
    </submittedName>
</protein>
<gene>
    <name evidence="9" type="ORF">IC621_24880</name>
</gene>
<organism evidence="9 10">
    <name type="scientific">Metabacillus arenae</name>
    <dbReference type="NCBI Taxonomy" id="2771434"/>
    <lineage>
        <taxon>Bacteria</taxon>
        <taxon>Bacillati</taxon>
        <taxon>Bacillota</taxon>
        <taxon>Bacilli</taxon>
        <taxon>Bacillales</taxon>
        <taxon>Bacillaceae</taxon>
        <taxon>Metabacillus</taxon>
    </lineage>
</organism>
<keyword evidence="6 7" id="KW-0472">Membrane</keyword>
<accession>A0A926NLS4</accession>
<dbReference type="Proteomes" id="UP000626844">
    <property type="component" value="Unassembled WGS sequence"/>
</dbReference>
<dbReference type="InterPro" id="IPR035906">
    <property type="entry name" value="MetI-like_sf"/>
</dbReference>
<reference evidence="9" key="1">
    <citation type="submission" date="2020-09" db="EMBL/GenBank/DDBJ databases">
        <title>A novel bacterium of genus Bacillus, isolated from South China Sea.</title>
        <authorList>
            <person name="Huang H."/>
            <person name="Mo K."/>
            <person name="Hu Y."/>
        </authorList>
    </citation>
    <scope>NUCLEOTIDE SEQUENCE</scope>
    <source>
        <strain evidence="9">IB182487</strain>
    </source>
</reference>
<keyword evidence="3" id="KW-1003">Cell membrane</keyword>
<evidence type="ECO:0000256" key="5">
    <source>
        <dbReference type="ARBA" id="ARBA00022989"/>
    </source>
</evidence>
<dbReference type="PANTHER" id="PTHR32243:SF18">
    <property type="entry name" value="INNER MEMBRANE ABC TRANSPORTER PERMEASE PROTEIN YCJP"/>
    <property type="match status" value="1"/>
</dbReference>
<evidence type="ECO:0000256" key="3">
    <source>
        <dbReference type="ARBA" id="ARBA00022475"/>
    </source>
</evidence>
<comment type="subcellular location">
    <subcellularLocation>
        <location evidence="1 7">Cell membrane</location>
        <topology evidence="1 7">Multi-pass membrane protein</topology>
    </subcellularLocation>
</comment>
<dbReference type="CDD" id="cd06261">
    <property type="entry name" value="TM_PBP2"/>
    <property type="match status" value="1"/>
</dbReference>
<dbReference type="SUPFAM" id="SSF161098">
    <property type="entry name" value="MetI-like"/>
    <property type="match status" value="1"/>
</dbReference>